<evidence type="ECO:0000256" key="11">
    <source>
        <dbReference type="RuleBase" id="RU003357"/>
    </source>
</evidence>
<dbReference type="InterPro" id="IPR023996">
    <property type="entry name" value="TonB-dep_OMP_SusC/RagA"/>
</dbReference>
<evidence type="ECO:0000256" key="5">
    <source>
        <dbReference type="ARBA" id="ARBA00022729"/>
    </source>
</evidence>
<dbReference type="GO" id="GO:0009279">
    <property type="term" value="C:cell outer membrane"/>
    <property type="evidence" value="ECO:0007669"/>
    <property type="project" value="UniProtKB-SubCell"/>
</dbReference>
<comment type="subcellular location">
    <subcellularLocation>
        <location evidence="1 10">Cell outer membrane</location>
        <topology evidence="1 10">Multi-pass membrane protein</topology>
    </subcellularLocation>
</comment>
<evidence type="ECO:0000256" key="6">
    <source>
        <dbReference type="ARBA" id="ARBA00023077"/>
    </source>
</evidence>
<dbReference type="InterPro" id="IPR037066">
    <property type="entry name" value="Plug_dom_sf"/>
</dbReference>
<gene>
    <name evidence="15" type="ORF">DFQ07_0381</name>
</gene>
<evidence type="ECO:0000259" key="14">
    <source>
        <dbReference type="Pfam" id="PF07715"/>
    </source>
</evidence>
<reference evidence="15 16" key="1">
    <citation type="submission" date="2019-03" db="EMBL/GenBank/DDBJ databases">
        <title>Genomic Encyclopedia of Type Strains, Phase III (KMG-III): the genomes of soil and plant-associated and newly described type strains.</title>
        <authorList>
            <person name="Whitman W."/>
        </authorList>
    </citation>
    <scope>NUCLEOTIDE SEQUENCE [LARGE SCALE GENOMIC DNA]</scope>
    <source>
        <strain evidence="15 16">CECT 8283</strain>
    </source>
</reference>
<sequence>MKTKFNGILTLFLALIVQISFAQEKTISGTVSDETGPLPGVNVLKKGTTIGVETDFDGKFSIKAATGDVLVFSFVGMKTIERTVGASNTINISMVSDNVLDEVVVTALGIKREKKSLGYAVQEVKGDDINKAKEQSFISSLSGRVAGLDVKKSNSIGGSVNVVLRGSSSLTGSNQALFVVDGIPISNGNFNTSAQTAGSGGYDFGNAASDINPDDIESVSVLKGATASALYGSQAANGVILITTKKGSKKKGLGVTINNSTSFSEIDESTFPTYQNKYGAGYGKYYGSTGDFFDYDVNGDGTDDLLVPVGEDASFGGAFDPNTMVYQWNSLYPSLDTYLQPTPWVAAKNGPSSIFQTGIANVLNVSLEGGNENGVFRFGYTNDDRSGILPNSKIKKDVVTLGGSTNLSDKLRISAKGTYTRISGKGRYGTGYDSGNVTQMLRQWFQTNVDLEDQKNAYFSTRQNITWNPNSPTNLTPHYFDNPYWTLYENYETDLRNRFLGNANLVYDLTDWVSVTGRIGVDSYNDLVEERKNVGSLDQSYYIKRNRQYEQYNYDLLLNFNKQLSDDISFTGLLGASLQTRHYNSTSASTNGGLVVAGLYALSNSVSALSPPVESDWTQRKVGYYAQASFGFRDMLFLEGTFRRDVSSTLPADNNAYNYPSGSASFLFSKVLNADWLNFGKVRASYAEVTNDAGSYQVVNTSTANDPFGSTPVYSVDDTSNNPELAPETTKEFEVGLETKLFKNRLGFEASWYKKNTVDQILPVQVSPATGYNFKFVNAGEMENKGIELALNGTPVKSEDFEWNINVNWAKNENTVVSLFEDGENMLIYSAWSTAINARKGLPYGTITGTDYVYTNGQRTVGADGKYLRTSSTTEILGNIQPDWIGGVYNGFKYKNFNFGFLIDVQQGGDIVNYDAAFGNATGLYAETAALNELGNPVRDRVADGGGVLLDGVKADGTPNDIRAEAHNYLTPFGYYGGSSETGTYAPDAQFVYDASYVKLREVSIGYEFPKSLTDKLSINSLSLGLSARNLWIIHKNLPYGDPEYSASSGNRRGIQNGTLPSTKDVSLNISVKF</sequence>
<keyword evidence="4 10" id="KW-0812">Transmembrane</keyword>
<evidence type="ECO:0000256" key="3">
    <source>
        <dbReference type="ARBA" id="ARBA00022452"/>
    </source>
</evidence>
<dbReference type="SUPFAM" id="SSF49464">
    <property type="entry name" value="Carboxypeptidase regulatory domain-like"/>
    <property type="match status" value="1"/>
</dbReference>
<dbReference type="InterPro" id="IPR000531">
    <property type="entry name" value="Beta-barrel_TonB"/>
</dbReference>
<dbReference type="Pfam" id="PF13715">
    <property type="entry name" value="CarbopepD_reg_2"/>
    <property type="match status" value="1"/>
</dbReference>
<keyword evidence="5 12" id="KW-0732">Signal</keyword>
<evidence type="ECO:0000256" key="9">
    <source>
        <dbReference type="ARBA" id="ARBA00023237"/>
    </source>
</evidence>
<comment type="similarity">
    <text evidence="10 11">Belongs to the TonB-dependent receptor family.</text>
</comment>
<protein>
    <submittedName>
        <fullName evidence="15">TonB-linked SusC/RagA family outer membrane protein</fullName>
    </submittedName>
</protein>
<dbReference type="PROSITE" id="PS52016">
    <property type="entry name" value="TONB_DEPENDENT_REC_3"/>
    <property type="match status" value="1"/>
</dbReference>
<dbReference type="AlphaFoldDB" id="A0A4R6TI48"/>
<keyword evidence="2 10" id="KW-0813">Transport</keyword>
<dbReference type="InterPro" id="IPR036942">
    <property type="entry name" value="Beta-barrel_TonB_sf"/>
</dbReference>
<dbReference type="GO" id="GO:0044718">
    <property type="term" value="P:siderophore transmembrane transport"/>
    <property type="evidence" value="ECO:0007669"/>
    <property type="project" value="TreeGrafter"/>
</dbReference>
<dbReference type="PANTHER" id="PTHR30069">
    <property type="entry name" value="TONB-DEPENDENT OUTER MEMBRANE RECEPTOR"/>
    <property type="match status" value="1"/>
</dbReference>
<dbReference type="Gene3D" id="2.170.130.10">
    <property type="entry name" value="TonB-dependent receptor, plug domain"/>
    <property type="match status" value="1"/>
</dbReference>
<dbReference type="InterPro" id="IPR039426">
    <property type="entry name" value="TonB-dep_rcpt-like"/>
</dbReference>
<evidence type="ECO:0000256" key="7">
    <source>
        <dbReference type="ARBA" id="ARBA00023136"/>
    </source>
</evidence>
<evidence type="ECO:0000256" key="10">
    <source>
        <dbReference type="PROSITE-ProRule" id="PRU01360"/>
    </source>
</evidence>
<keyword evidence="8" id="KW-0675">Receptor</keyword>
<dbReference type="InterPro" id="IPR008969">
    <property type="entry name" value="CarboxyPept-like_regulatory"/>
</dbReference>
<keyword evidence="6 11" id="KW-0798">TonB box</keyword>
<evidence type="ECO:0000256" key="8">
    <source>
        <dbReference type="ARBA" id="ARBA00023170"/>
    </source>
</evidence>
<proteinExistence type="inferred from homology"/>
<keyword evidence="16" id="KW-1185">Reference proteome</keyword>
<name>A0A4R6TI48_9FLAO</name>
<dbReference type="NCBIfam" id="TIGR04056">
    <property type="entry name" value="OMP_RagA_SusC"/>
    <property type="match status" value="1"/>
</dbReference>
<evidence type="ECO:0000256" key="2">
    <source>
        <dbReference type="ARBA" id="ARBA00022448"/>
    </source>
</evidence>
<dbReference type="RefSeq" id="WP_133534569.1">
    <property type="nucleotide sequence ID" value="NZ_SNYH01000001.1"/>
</dbReference>
<feature type="signal peptide" evidence="12">
    <location>
        <begin position="1"/>
        <end position="22"/>
    </location>
</feature>
<dbReference type="SUPFAM" id="SSF56935">
    <property type="entry name" value="Porins"/>
    <property type="match status" value="1"/>
</dbReference>
<keyword evidence="7 10" id="KW-0472">Membrane</keyword>
<keyword evidence="3 10" id="KW-1134">Transmembrane beta strand</keyword>
<comment type="caution">
    <text evidence="15">The sequence shown here is derived from an EMBL/GenBank/DDBJ whole genome shotgun (WGS) entry which is preliminary data.</text>
</comment>
<dbReference type="Proteomes" id="UP000295390">
    <property type="component" value="Unassembled WGS sequence"/>
</dbReference>
<dbReference type="PANTHER" id="PTHR30069:SF29">
    <property type="entry name" value="HEMOGLOBIN AND HEMOGLOBIN-HAPTOGLOBIN-BINDING PROTEIN 1-RELATED"/>
    <property type="match status" value="1"/>
</dbReference>
<dbReference type="InterPro" id="IPR023997">
    <property type="entry name" value="TonB-dep_OMP_SusC/RagA_CS"/>
</dbReference>
<organism evidence="15 16">
    <name type="scientific">Tenacibaculum caenipelagi</name>
    <dbReference type="NCBI Taxonomy" id="1325435"/>
    <lineage>
        <taxon>Bacteria</taxon>
        <taxon>Pseudomonadati</taxon>
        <taxon>Bacteroidota</taxon>
        <taxon>Flavobacteriia</taxon>
        <taxon>Flavobacteriales</taxon>
        <taxon>Flavobacteriaceae</taxon>
        <taxon>Tenacibaculum</taxon>
    </lineage>
</organism>
<evidence type="ECO:0000313" key="16">
    <source>
        <dbReference type="Proteomes" id="UP000295390"/>
    </source>
</evidence>
<evidence type="ECO:0000256" key="4">
    <source>
        <dbReference type="ARBA" id="ARBA00022692"/>
    </source>
</evidence>
<dbReference type="GO" id="GO:0015344">
    <property type="term" value="F:siderophore uptake transmembrane transporter activity"/>
    <property type="evidence" value="ECO:0007669"/>
    <property type="project" value="TreeGrafter"/>
</dbReference>
<feature type="domain" description="TonB-dependent receptor-like beta-barrel" evidence="13">
    <location>
        <begin position="453"/>
        <end position="1030"/>
    </location>
</feature>
<dbReference type="NCBIfam" id="TIGR04057">
    <property type="entry name" value="SusC_RagA_signa"/>
    <property type="match status" value="1"/>
</dbReference>
<feature type="domain" description="TonB-dependent receptor plug" evidence="14">
    <location>
        <begin position="114"/>
        <end position="239"/>
    </location>
</feature>
<dbReference type="OrthoDB" id="9768177at2"/>
<evidence type="ECO:0000259" key="13">
    <source>
        <dbReference type="Pfam" id="PF00593"/>
    </source>
</evidence>
<dbReference type="Pfam" id="PF00593">
    <property type="entry name" value="TonB_dep_Rec_b-barrel"/>
    <property type="match status" value="1"/>
</dbReference>
<dbReference type="Gene3D" id="2.40.170.20">
    <property type="entry name" value="TonB-dependent receptor, beta-barrel domain"/>
    <property type="match status" value="1"/>
</dbReference>
<dbReference type="Pfam" id="PF07715">
    <property type="entry name" value="Plug"/>
    <property type="match status" value="1"/>
</dbReference>
<accession>A0A4R6TI48</accession>
<feature type="chain" id="PRO_5020983412" evidence="12">
    <location>
        <begin position="23"/>
        <end position="1074"/>
    </location>
</feature>
<evidence type="ECO:0000313" key="15">
    <source>
        <dbReference type="EMBL" id="TDQ30046.1"/>
    </source>
</evidence>
<keyword evidence="9 10" id="KW-0998">Cell outer membrane</keyword>
<evidence type="ECO:0000256" key="1">
    <source>
        <dbReference type="ARBA" id="ARBA00004571"/>
    </source>
</evidence>
<evidence type="ECO:0000256" key="12">
    <source>
        <dbReference type="SAM" id="SignalP"/>
    </source>
</evidence>
<dbReference type="EMBL" id="SNYH01000001">
    <property type="protein sequence ID" value="TDQ30046.1"/>
    <property type="molecule type" value="Genomic_DNA"/>
</dbReference>
<dbReference type="InterPro" id="IPR012910">
    <property type="entry name" value="Plug_dom"/>
</dbReference>